<dbReference type="EMBL" id="AGEG01000003">
    <property type="protein sequence ID" value="EHR37971.1"/>
    <property type="molecule type" value="Genomic_DNA"/>
</dbReference>
<dbReference type="NCBIfam" id="TIGR01994">
    <property type="entry name" value="SUF_scaf_2"/>
    <property type="match status" value="1"/>
</dbReference>
<accession>H3NHR5</accession>
<evidence type="ECO:0000256" key="1">
    <source>
        <dbReference type="ARBA" id="ARBA00006420"/>
    </source>
</evidence>
<evidence type="ECO:0000313" key="4">
    <source>
        <dbReference type="Proteomes" id="UP000006190"/>
    </source>
</evidence>
<dbReference type="HOGENOM" id="CLU_079283_4_0_9"/>
<dbReference type="InterPro" id="IPR002871">
    <property type="entry name" value="NIF_FeS_clus_asmbl_NifU_N"/>
</dbReference>
<evidence type="ECO:0000313" key="3">
    <source>
        <dbReference type="EMBL" id="EHR37971.1"/>
    </source>
</evidence>
<keyword evidence="4" id="KW-1185">Reference proteome</keyword>
<protein>
    <submittedName>
        <fullName evidence="3">NifU family SUF system FeS assembly protein</fullName>
    </submittedName>
</protein>
<organism evidence="3 4">
    <name type="scientific">Facklamia languida CCUG 37842</name>
    <dbReference type="NCBI Taxonomy" id="883113"/>
    <lineage>
        <taxon>Bacteria</taxon>
        <taxon>Bacillati</taxon>
        <taxon>Bacillota</taxon>
        <taxon>Bacilli</taxon>
        <taxon>Lactobacillales</taxon>
        <taxon>Aerococcaceae</taxon>
        <taxon>Facklamia</taxon>
    </lineage>
</organism>
<dbReference type="PATRIC" id="fig|883113.3.peg.603"/>
<proteinExistence type="inferred from homology"/>
<dbReference type="FunFam" id="3.90.1010.10:FF:000002">
    <property type="entry name" value="Iron-sulfur cluster assembly scaffold protein NifU"/>
    <property type="match status" value="1"/>
</dbReference>
<dbReference type="GO" id="GO:0051536">
    <property type="term" value="F:iron-sulfur cluster binding"/>
    <property type="evidence" value="ECO:0007669"/>
    <property type="project" value="InterPro"/>
</dbReference>
<name>H3NHR5_9LACT</name>
<reference evidence="3 4" key="1">
    <citation type="submission" date="2012-01" db="EMBL/GenBank/DDBJ databases">
        <title>The Genome Sequence of Facklamia languida CCUG 37842.</title>
        <authorList>
            <consortium name="The Broad Institute Genome Sequencing Platform"/>
            <person name="Earl A."/>
            <person name="Ward D."/>
            <person name="Feldgarden M."/>
            <person name="Gevers D."/>
            <person name="Huys G."/>
            <person name="Young S.K."/>
            <person name="Zeng Q."/>
            <person name="Gargeya S."/>
            <person name="Fitzgerald M."/>
            <person name="Haas B."/>
            <person name="Abouelleil A."/>
            <person name="Alvarado L."/>
            <person name="Arachchi H.M."/>
            <person name="Berlin A."/>
            <person name="Chapman S.B."/>
            <person name="Gearin G."/>
            <person name="Goldberg J."/>
            <person name="Griggs A."/>
            <person name="Gujja S."/>
            <person name="Hansen M."/>
            <person name="Heiman D."/>
            <person name="Howarth C."/>
            <person name="Larimer J."/>
            <person name="Lui A."/>
            <person name="MacDonald P.J.P."/>
            <person name="McCowen C."/>
            <person name="Montmayeur A."/>
            <person name="Murphy C."/>
            <person name="Neiman D."/>
            <person name="Pearson M."/>
            <person name="Priest M."/>
            <person name="Roberts A."/>
            <person name="Saif S."/>
            <person name="Shea T."/>
            <person name="Sisk P."/>
            <person name="Stolte C."/>
            <person name="Sykes S."/>
            <person name="Wortman J."/>
            <person name="Nusbaum C."/>
            <person name="Birren B."/>
        </authorList>
    </citation>
    <scope>NUCLEOTIDE SEQUENCE [LARGE SCALE GENOMIC DNA]</scope>
    <source>
        <strain evidence="3 4">CCUG 37842</strain>
    </source>
</reference>
<dbReference type="PANTHER" id="PTHR10093">
    <property type="entry name" value="IRON-SULFUR CLUSTER ASSEMBLY ENZYME NIFU HOMOLOG"/>
    <property type="match status" value="1"/>
</dbReference>
<dbReference type="OrthoDB" id="9804157at2"/>
<dbReference type="STRING" id="883113.HMPREF9708_00600"/>
<sequence length="169" mass="18609">MALSLLDQLYRSLILEHSANPHHFGHLNQKTHEMQLLNPTCGDAVTVEIKVNDQDRIEAIAFNGQGCTISIASASLMTDLMVDKTVPEALDRIKAFTQLVGGATDSSTEEYSSDQIKDLLGDCAILAGVKQFPARYKCAILSWRALEFGLKEDSQDTLLDQDGITRKEV</sequence>
<dbReference type="Proteomes" id="UP000006190">
    <property type="component" value="Unassembled WGS sequence"/>
</dbReference>
<dbReference type="AlphaFoldDB" id="H3NHR5"/>
<dbReference type="Gene3D" id="3.90.1010.10">
    <property type="match status" value="1"/>
</dbReference>
<dbReference type="eggNOG" id="COG0822">
    <property type="taxonomic scope" value="Bacteria"/>
</dbReference>
<dbReference type="GO" id="GO:0005506">
    <property type="term" value="F:iron ion binding"/>
    <property type="evidence" value="ECO:0007669"/>
    <property type="project" value="InterPro"/>
</dbReference>
<gene>
    <name evidence="3" type="ORF">HMPREF9708_00600</name>
</gene>
<dbReference type="RefSeq" id="WP_006308627.1">
    <property type="nucleotide sequence ID" value="NZ_JH601133.1"/>
</dbReference>
<dbReference type="GO" id="GO:0016226">
    <property type="term" value="P:iron-sulfur cluster assembly"/>
    <property type="evidence" value="ECO:0007669"/>
    <property type="project" value="InterPro"/>
</dbReference>
<dbReference type="SUPFAM" id="SSF82649">
    <property type="entry name" value="SufE/NifU"/>
    <property type="match status" value="1"/>
</dbReference>
<dbReference type="Pfam" id="PF01592">
    <property type="entry name" value="NifU_N"/>
    <property type="match status" value="1"/>
</dbReference>
<feature type="domain" description="NIF system FeS cluster assembly NifU N-terminal" evidence="2">
    <location>
        <begin position="10"/>
        <end position="138"/>
    </location>
</feature>
<dbReference type="CDD" id="cd06664">
    <property type="entry name" value="IscU_like"/>
    <property type="match status" value="1"/>
</dbReference>
<comment type="caution">
    <text evidence="3">The sequence shown here is derived from an EMBL/GenBank/DDBJ whole genome shotgun (WGS) entry which is preliminary data.</text>
</comment>
<evidence type="ECO:0000259" key="2">
    <source>
        <dbReference type="Pfam" id="PF01592"/>
    </source>
</evidence>
<comment type="similarity">
    <text evidence="1">Belongs to the NifU family.</text>
</comment>